<dbReference type="PANTHER" id="PTHR42756:SF1">
    <property type="entry name" value="TRANSCRIPTIONAL REPRESSOR OF EMRAB OPERON"/>
    <property type="match status" value="1"/>
</dbReference>
<dbReference type="InterPro" id="IPR036388">
    <property type="entry name" value="WH-like_DNA-bd_sf"/>
</dbReference>
<gene>
    <name evidence="5" type="ORF">GCM10011425_14400</name>
</gene>
<dbReference type="GO" id="GO:0003700">
    <property type="term" value="F:DNA-binding transcription factor activity"/>
    <property type="evidence" value="ECO:0007669"/>
    <property type="project" value="InterPro"/>
</dbReference>
<dbReference type="PROSITE" id="PS50995">
    <property type="entry name" value="HTH_MARR_2"/>
    <property type="match status" value="1"/>
</dbReference>
<keyword evidence="3" id="KW-0804">Transcription</keyword>
<organism evidence="5 6">
    <name type="scientific">Mucilaginibacter galii</name>
    <dbReference type="NCBI Taxonomy" id="2005073"/>
    <lineage>
        <taxon>Bacteria</taxon>
        <taxon>Pseudomonadati</taxon>
        <taxon>Bacteroidota</taxon>
        <taxon>Sphingobacteriia</taxon>
        <taxon>Sphingobacteriales</taxon>
        <taxon>Sphingobacteriaceae</taxon>
        <taxon>Mucilaginibacter</taxon>
    </lineage>
</organism>
<reference evidence="5" key="1">
    <citation type="journal article" date="2014" name="Int. J. Syst. Evol. Microbiol.">
        <title>Complete genome sequence of Corynebacterium casei LMG S-19264T (=DSM 44701T), isolated from a smear-ripened cheese.</title>
        <authorList>
            <consortium name="US DOE Joint Genome Institute (JGI-PGF)"/>
            <person name="Walter F."/>
            <person name="Albersmeier A."/>
            <person name="Kalinowski J."/>
            <person name="Ruckert C."/>
        </authorList>
    </citation>
    <scope>NUCLEOTIDE SEQUENCE</scope>
    <source>
        <strain evidence="5">CCM 8711</strain>
    </source>
</reference>
<evidence type="ECO:0000256" key="2">
    <source>
        <dbReference type="ARBA" id="ARBA00023125"/>
    </source>
</evidence>
<accession>A0A917J6Y9</accession>
<keyword evidence="6" id="KW-1185">Reference proteome</keyword>
<dbReference type="SUPFAM" id="SSF46785">
    <property type="entry name" value="Winged helix' DNA-binding domain"/>
    <property type="match status" value="1"/>
</dbReference>
<dbReference type="PROSITE" id="PS01117">
    <property type="entry name" value="HTH_MARR_1"/>
    <property type="match status" value="1"/>
</dbReference>
<keyword evidence="1" id="KW-0805">Transcription regulation</keyword>
<proteinExistence type="predicted"/>
<dbReference type="GO" id="GO:0003677">
    <property type="term" value="F:DNA binding"/>
    <property type="evidence" value="ECO:0007669"/>
    <property type="project" value="UniProtKB-KW"/>
</dbReference>
<dbReference type="InterPro" id="IPR036390">
    <property type="entry name" value="WH_DNA-bd_sf"/>
</dbReference>
<evidence type="ECO:0000256" key="1">
    <source>
        <dbReference type="ARBA" id="ARBA00023015"/>
    </source>
</evidence>
<evidence type="ECO:0000313" key="6">
    <source>
        <dbReference type="Proteomes" id="UP000662074"/>
    </source>
</evidence>
<sequence length="157" mass="17616">MCVEKCDINKDLLLFKIFHIHKIICNKANKYFSKEGVVIQVEQIPVLMTVFYHGPQTQQDIAHELFRDKSSVLRTVASLVASDYLTVTPDGTDKRKKMVAITPKGTEAAQFIAKEVVTTDSKMFANLSVAEKLILTELLDKCANHINNAEYIDGLIS</sequence>
<dbReference type="Pfam" id="PF12802">
    <property type="entry name" value="MarR_2"/>
    <property type="match status" value="1"/>
</dbReference>
<dbReference type="Proteomes" id="UP000662074">
    <property type="component" value="Unassembled WGS sequence"/>
</dbReference>
<dbReference type="EMBL" id="BMDO01000003">
    <property type="protein sequence ID" value="GGI50228.1"/>
    <property type="molecule type" value="Genomic_DNA"/>
</dbReference>
<feature type="domain" description="HTH marR-type" evidence="4">
    <location>
        <begin position="10"/>
        <end position="144"/>
    </location>
</feature>
<comment type="caution">
    <text evidence="5">The sequence shown here is derived from an EMBL/GenBank/DDBJ whole genome shotgun (WGS) entry which is preliminary data.</text>
</comment>
<dbReference type="SMART" id="SM00347">
    <property type="entry name" value="HTH_MARR"/>
    <property type="match status" value="1"/>
</dbReference>
<dbReference type="Gene3D" id="1.10.10.10">
    <property type="entry name" value="Winged helix-like DNA-binding domain superfamily/Winged helix DNA-binding domain"/>
    <property type="match status" value="1"/>
</dbReference>
<evidence type="ECO:0000259" key="4">
    <source>
        <dbReference type="PROSITE" id="PS50995"/>
    </source>
</evidence>
<evidence type="ECO:0000256" key="3">
    <source>
        <dbReference type="ARBA" id="ARBA00023163"/>
    </source>
</evidence>
<protein>
    <recommendedName>
        <fullName evidence="4">HTH marR-type domain-containing protein</fullName>
    </recommendedName>
</protein>
<dbReference type="InterPro" id="IPR000835">
    <property type="entry name" value="HTH_MarR-typ"/>
</dbReference>
<name>A0A917J6Y9_9SPHI</name>
<dbReference type="PANTHER" id="PTHR42756">
    <property type="entry name" value="TRANSCRIPTIONAL REGULATOR, MARR"/>
    <property type="match status" value="1"/>
</dbReference>
<dbReference type="InterPro" id="IPR023187">
    <property type="entry name" value="Tscrpt_reg_MarR-type_CS"/>
</dbReference>
<keyword evidence="2" id="KW-0238">DNA-binding</keyword>
<evidence type="ECO:0000313" key="5">
    <source>
        <dbReference type="EMBL" id="GGI50228.1"/>
    </source>
</evidence>
<dbReference type="AlphaFoldDB" id="A0A917J6Y9"/>
<reference evidence="5" key="2">
    <citation type="submission" date="2020-09" db="EMBL/GenBank/DDBJ databases">
        <authorList>
            <person name="Sun Q."/>
            <person name="Sedlacek I."/>
        </authorList>
    </citation>
    <scope>NUCLEOTIDE SEQUENCE</scope>
    <source>
        <strain evidence="5">CCM 8711</strain>
    </source>
</reference>